<dbReference type="PANTHER" id="PTHR41773:SF1">
    <property type="entry name" value="RELA_SPOT DOMAIN-CONTAINING PROTEIN"/>
    <property type="match status" value="1"/>
</dbReference>
<dbReference type="PANTHER" id="PTHR41773">
    <property type="entry name" value="GTP PYROPHOSPHATASE-RELATED"/>
    <property type="match status" value="1"/>
</dbReference>
<comment type="caution">
    <text evidence="1">The sequence shown here is derived from an EMBL/GenBank/DDBJ whole genome shotgun (WGS) entry which is preliminary data.</text>
</comment>
<dbReference type="InterPro" id="IPR043519">
    <property type="entry name" value="NT_sf"/>
</dbReference>
<dbReference type="EMBL" id="WKLC01000003">
    <property type="protein sequence ID" value="MSE13656.1"/>
    <property type="molecule type" value="Genomic_DNA"/>
</dbReference>
<gene>
    <name evidence="1" type="ORF">GKC49_00315</name>
</gene>
<dbReference type="AlphaFoldDB" id="A0A7X2MIH1"/>
<sequence>MDSNMTDIIDEFMVRYNKEYDFYFNLAKQVEVELEKHLRDSGVRCIVSSRAKSPDRLRIKLNGRNQEKNYKNVSDVFEDIIDLSGVRVAIYFPGNMAEVDNVIRSIFSVEKEKKLSRK</sequence>
<organism evidence="1 2">
    <name type="scientific">Enterobacter agglomerans</name>
    <name type="common">Erwinia herbicola</name>
    <name type="synonym">Pantoea agglomerans</name>
    <dbReference type="NCBI Taxonomy" id="549"/>
    <lineage>
        <taxon>Bacteria</taxon>
        <taxon>Pseudomonadati</taxon>
        <taxon>Pseudomonadota</taxon>
        <taxon>Gammaproteobacteria</taxon>
        <taxon>Enterobacterales</taxon>
        <taxon>Erwiniaceae</taxon>
        <taxon>Pantoea</taxon>
        <taxon>Pantoea agglomerans group</taxon>
    </lineage>
</organism>
<proteinExistence type="predicted"/>
<dbReference type="SUPFAM" id="SSF81301">
    <property type="entry name" value="Nucleotidyltransferase"/>
    <property type="match status" value="1"/>
</dbReference>
<dbReference type="Proteomes" id="UP000461948">
    <property type="component" value="Unassembled WGS sequence"/>
</dbReference>
<accession>A0A7X2MIH1</accession>
<reference evidence="1 2" key="1">
    <citation type="submission" date="2019-11" db="EMBL/GenBank/DDBJ databases">
        <title>Draft Genome Sequence of Plant Growth-Promoting Rhizosphere-Associated Bacteria.</title>
        <authorList>
            <person name="Vasilyev I.Y."/>
            <person name="Radchenko V."/>
            <person name="Ilnitskaya E.V."/>
        </authorList>
    </citation>
    <scope>NUCLEOTIDE SEQUENCE [LARGE SCALE GENOMIC DNA]</scope>
    <source>
        <strain evidence="1 2">VRA_MhP_f</strain>
    </source>
</reference>
<protein>
    <submittedName>
        <fullName evidence="1">Uncharacterized protein</fullName>
    </submittedName>
</protein>
<name>A0A7X2MIH1_ENTAG</name>
<dbReference type="Gene3D" id="3.30.460.10">
    <property type="entry name" value="Beta Polymerase, domain 2"/>
    <property type="match status" value="1"/>
</dbReference>
<evidence type="ECO:0000313" key="2">
    <source>
        <dbReference type="Proteomes" id="UP000461948"/>
    </source>
</evidence>
<evidence type="ECO:0000313" key="1">
    <source>
        <dbReference type="EMBL" id="MSE13656.1"/>
    </source>
</evidence>